<dbReference type="EMBL" id="JAWJWE010000003">
    <property type="protein sequence ID" value="KAK6639738.1"/>
    <property type="molecule type" value="Genomic_DNA"/>
</dbReference>
<protein>
    <submittedName>
        <fullName evidence="3">Uncharacterized protein</fullName>
    </submittedName>
</protein>
<organism evidence="3 4">
    <name type="scientific">Polyplax serrata</name>
    <name type="common">Common mouse louse</name>
    <dbReference type="NCBI Taxonomy" id="468196"/>
    <lineage>
        <taxon>Eukaryota</taxon>
        <taxon>Metazoa</taxon>
        <taxon>Ecdysozoa</taxon>
        <taxon>Arthropoda</taxon>
        <taxon>Hexapoda</taxon>
        <taxon>Insecta</taxon>
        <taxon>Pterygota</taxon>
        <taxon>Neoptera</taxon>
        <taxon>Paraneoptera</taxon>
        <taxon>Psocodea</taxon>
        <taxon>Troctomorpha</taxon>
        <taxon>Phthiraptera</taxon>
        <taxon>Anoplura</taxon>
        <taxon>Polyplacidae</taxon>
        <taxon>Polyplax</taxon>
    </lineage>
</organism>
<evidence type="ECO:0000313" key="4">
    <source>
        <dbReference type="Proteomes" id="UP001372834"/>
    </source>
</evidence>
<evidence type="ECO:0000256" key="1">
    <source>
        <dbReference type="SAM" id="Coils"/>
    </source>
</evidence>
<feature type="signal peptide" evidence="2">
    <location>
        <begin position="1"/>
        <end position="19"/>
    </location>
</feature>
<proteinExistence type="predicted"/>
<keyword evidence="2" id="KW-0732">Signal</keyword>
<reference evidence="3 4" key="1">
    <citation type="submission" date="2023-10" db="EMBL/GenBank/DDBJ databases">
        <title>Genomes of two closely related lineages of the louse Polyplax serrata with different host specificities.</title>
        <authorList>
            <person name="Martinu J."/>
            <person name="Tarabai H."/>
            <person name="Stefka J."/>
            <person name="Hypsa V."/>
        </authorList>
    </citation>
    <scope>NUCLEOTIDE SEQUENCE [LARGE SCALE GENOMIC DNA]</scope>
    <source>
        <strain evidence="3">HR10_N</strain>
    </source>
</reference>
<accession>A0AAN8S250</accession>
<sequence length="450" mass="52724">MMKLILAIGLFSLLTAVSCQYEQSAGYQQFPRSHLPIIKSDGVQVGQDGSLGLFLPSDPASRRGEIYEPNAKLSALTYPTSRNDYEVTPVHQNPELTYQRYQQEPVYYHPQQLQRMDRRYFTPQELAEYEALYRANGDPYGHYKGEGFPHRRTYQEAAINHQPQQRIHASAHSVRPNPEGHQYQIAYNHPSQYRPTSGDYQKRQYALQENVNNYSSDEMKSSQEILAELRENVMEAKEQLIAEKKALYKVEEMYTSEKEKWAKEIKTEQVKIHNKEKELKRKESKLATIKAEYEEKLKRCADLESENEKLRKEIQKIKQTQHTGKELCEISRLEKILSRVQERQNGVKMTNKWVKSLQERDLKVQDTDDESKLNSEVEEMTCDFSTQLKTLDENLREIEEFNLKPKQQKLRETQETLARLKSECEEMEKKNKSLEAEIALLQSDPKSLHI</sequence>
<evidence type="ECO:0000313" key="3">
    <source>
        <dbReference type="EMBL" id="KAK6639738.1"/>
    </source>
</evidence>
<feature type="coiled-coil region" evidence="1">
    <location>
        <begin position="219"/>
        <end position="323"/>
    </location>
</feature>
<feature type="chain" id="PRO_5042972278" evidence="2">
    <location>
        <begin position="20"/>
        <end position="450"/>
    </location>
</feature>
<feature type="coiled-coil region" evidence="1">
    <location>
        <begin position="403"/>
        <end position="444"/>
    </location>
</feature>
<dbReference type="AlphaFoldDB" id="A0AAN8S250"/>
<evidence type="ECO:0000256" key="2">
    <source>
        <dbReference type="SAM" id="SignalP"/>
    </source>
</evidence>
<gene>
    <name evidence="3" type="ORF">RUM43_008013</name>
</gene>
<name>A0AAN8S250_POLSC</name>
<comment type="caution">
    <text evidence="3">The sequence shown here is derived from an EMBL/GenBank/DDBJ whole genome shotgun (WGS) entry which is preliminary data.</text>
</comment>
<dbReference type="PROSITE" id="PS51257">
    <property type="entry name" value="PROKAR_LIPOPROTEIN"/>
    <property type="match status" value="1"/>
</dbReference>
<dbReference type="Proteomes" id="UP001372834">
    <property type="component" value="Unassembled WGS sequence"/>
</dbReference>
<keyword evidence="1" id="KW-0175">Coiled coil</keyword>